<dbReference type="Proteomes" id="UP000515947">
    <property type="component" value="Chromosome"/>
</dbReference>
<evidence type="ECO:0000256" key="2">
    <source>
        <dbReference type="ARBA" id="ARBA00022676"/>
    </source>
</evidence>
<evidence type="ECO:0000256" key="6">
    <source>
        <dbReference type="ARBA" id="ARBA00060702"/>
    </source>
</evidence>
<dbReference type="GO" id="GO:0003825">
    <property type="term" value="F:alpha,alpha-trehalose-phosphate synthase (UDP-forming) activity"/>
    <property type="evidence" value="ECO:0007669"/>
    <property type="project" value="TreeGrafter"/>
</dbReference>
<evidence type="ECO:0000313" key="10">
    <source>
        <dbReference type="EMBL" id="QNN54249.1"/>
    </source>
</evidence>
<sequence length="471" mass="52881">MSGTQPRSEEPGLVVLSNRLPVSRVGNKWQTSAGGLVTALLPLVSTRPTSWVGWDGGSHKLPEKLPGTDAGLVGVGLSRADVKAYYDGFSNATLWPLFHDLVGTPEFQRSWWEAYQRVNRSFAEAALKTGEELSSPTYWVQDYQLMLVPQLLRAGTDAPVRYFLHIPFPAPELFARLPWRDQLLRGLLGADTVSFHTEHYRRNFVRACALLLTDVTVRGRDIVLEDGRVVHTQANPISIDTTDFAEDARSEEVTGRLQRLRRQFAGRRVLLGVDRLDYTKGIPERLLAFERLLEDREDLHGRVCLVQIAVPSRGDVEEYQRLRDLVDQLVGRINGRFTRPGEDVPVHYFHRGVAREDLLAYYLLADLMLVTPLKDGMNLVAKEFVTVQHAALSARSATEGAGALVLSEFTGAADEMPQAYLCNPFDLDGVSAVMATALSAAPEERRRRLDLLARRVRRHDIHAWAERELDQ</sequence>
<dbReference type="GO" id="GO:0033828">
    <property type="term" value="F:glucosylglycerol-phosphate synthase activity"/>
    <property type="evidence" value="ECO:0007669"/>
    <property type="project" value="UniProtKB-EC"/>
</dbReference>
<dbReference type="GO" id="GO:0004805">
    <property type="term" value="F:trehalose-phosphatase activity"/>
    <property type="evidence" value="ECO:0007669"/>
    <property type="project" value="TreeGrafter"/>
</dbReference>
<dbReference type="CDD" id="cd03788">
    <property type="entry name" value="GT20_TPS"/>
    <property type="match status" value="1"/>
</dbReference>
<dbReference type="RefSeq" id="WP_187580089.1">
    <property type="nucleotide sequence ID" value="NZ_CP060713.1"/>
</dbReference>
<evidence type="ECO:0000256" key="1">
    <source>
        <dbReference type="ARBA" id="ARBA00008799"/>
    </source>
</evidence>
<dbReference type="Pfam" id="PF00982">
    <property type="entry name" value="Glyco_transf_20"/>
    <property type="match status" value="1"/>
</dbReference>
<comment type="catalytic activity">
    <reaction evidence="4">
        <text>ADP-alpha-D-glucose + sn-glycerol 3-phosphate = 2-O-(alpha-D-glucopyranosyl)-sn-glycerol 3-phosphate + ADP + H(+)</text>
        <dbReference type="Rhea" id="RHEA:12881"/>
        <dbReference type="ChEBI" id="CHEBI:15378"/>
        <dbReference type="ChEBI" id="CHEBI:57498"/>
        <dbReference type="ChEBI" id="CHEBI:57597"/>
        <dbReference type="ChEBI" id="CHEBI:87089"/>
        <dbReference type="ChEBI" id="CHEBI:456216"/>
        <dbReference type="EC" id="2.4.1.213"/>
    </reaction>
</comment>
<dbReference type="InterPro" id="IPR001830">
    <property type="entry name" value="Glyco_trans_20"/>
</dbReference>
<gene>
    <name evidence="10" type="ORF">H9L09_07880</name>
</gene>
<keyword evidence="11" id="KW-1185">Reference proteome</keyword>
<name>A0A7G9RF74_9ACTN</name>
<evidence type="ECO:0000256" key="8">
    <source>
        <dbReference type="ARBA" id="ARBA00069974"/>
    </source>
</evidence>
<accession>A0A7G9RF74</accession>
<evidence type="ECO:0000256" key="5">
    <source>
        <dbReference type="ARBA" id="ARBA00055920"/>
    </source>
</evidence>
<comment type="similarity">
    <text evidence="1">Belongs to the glycosyltransferase 20 family.</text>
</comment>
<reference evidence="10 11" key="1">
    <citation type="submission" date="2020-08" db="EMBL/GenBank/DDBJ databases">
        <title>Genome sequence of Nocardioides mesophilus KACC 16243T.</title>
        <authorList>
            <person name="Hyun D.-W."/>
            <person name="Bae J.-W."/>
        </authorList>
    </citation>
    <scope>NUCLEOTIDE SEQUENCE [LARGE SCALE GENOMIC DNA]</scope>
    <source>
        <strain evidence="10 11">KACC 16243</strain>
    </source>
</reference>
<protein>
    <recommendedName>
        <fullName evidence="8">Glucosylglycerol-phosphate synthase</fullName>
        <ecNumber evidence="7">2.4.1.213</ecNumber>
    </recommendedName>
    <alternativeName>
        <fullName evidence="9">Glucosyl-glycerol-phosphate synthase</fullName>
    </alternativeName>
</protein>
<keyword evidence="2" id="KW-0328">Glycosyltransferase</keyword>
<evidence type="ECO:0000256" key="7">
    <source>
        <dbReference type="ARBA" id="ARBA00066821"/>
    </source>
</evidence>
<dbReference type="AlphaFoldDB" id="A0A7G9RF74"/>
<evidence type="ECO:0000256" key="9">
    <source>
        <dbReference type="ARBA" id="ARBA00080497"/>
    </source>
</evidence>
<proteinExistence type="inferred from homology"/>
<organism evidence="10 11">
    <name type="scientific">Nocardioides mesophilus</name>
    <dbReference type="NCBI Taxonomy" id="433659"/>
    <lineage>
        <taxon>Bacteria</taxon>
        <taxon>Bacillati</taxon>
        <taxon>Actinomycetota</taxon>
        <taxon>Actinomycetes</taxon>
        <taxon>Propionibacteriales</taxon>
        <taxon>Nocardioidaceae</taxon>
        <taxon>Nocardioides</taxon>
    </lineage>
</organism>
<dbReference type="FunFam" id="3.40.50.2000:FF:000010">
    <property type="entry name" value="Alpha,alpha-trehalose-phosphate synthase"/>
    <property type="match status" value="1"/>
</dbReference>
<dbReference type="GO" id="GO:0005829">
    <property type="term" value="C:cytosol"/>
    <property type="evidence" value="ECO:0007669"/>
    <property type="project" value="TreeGrafter"/>
</dbReference>
<evidence type="ECO:0000313" key="11">
    <source>
        <dbReference type="Proteomes" id="UP000515947"/>
    </source>
</evidence>
<dbReference type="PANTHER" id="PTHR10788:SF106">
    <property type="entry name" value="BCDNA.GH08860"/>
    <property type="match status" value="1"/>
</dbReference>
<dbReference type="EC" id="2.4.1.213" evidence="7"/>
<dbReference type="SUPFAM" id="SSF53756">
    <property type="entry name" value="UDP-Glycosyltransferase/glycogen phosphorylase"/>
    <property type="match status" value="1"/>
</dbReference>
<keyword evidence="3" id="KW-0808">Transferase</keyword>
<comment type="pathway">
    <text evidence="6">Glycan metabolism; glucosylglycerol biosynthesis.</text>
</comment>
<evidence type="ECO:0000256" key="3">
    <source>
        <dbReference type="ARBA" id="ARBA00022679"/>
    </source>
</evidence>
<comment type="function">
    <text evidence="5">Involved in salt tolerance by producing GG-phosphate from ADP-glucose and glycerol-3-phosphate (G3P), an intermediate in the synthesis of the osmolyte glucosylglycerol (GG).</text>
</comment>
<dbReference type="EMBL" id="CP060713">
    <property type="protein sequence ID" value="QNN54249.1"/>
    <property type="molecule type" value="Genomic_DNA"/>
</dbReference>
<evidence type="ECO:0000256" key="4">
    <source>
        <dbReference type="ARBA" id="ARBA00052754"/>
    </source>
</evidence>
<dbReference type="Gene3D" id="3.40.50.2000">
    <property type="entry name" value="Glycogen Phosphorylase B"/>
    <property type="match status" value="2"/>
</dbReference>
<dbReference type="KEGG" id="nmes:H9L09_07880"/>
<dbReference type="GO" id="GO:0005992">
    <property type="term" value="P:trehalose biosynthetic process"/>
    <property type="evidence" value="ECO:0007669"/>
    <property type="project" value="InterPro"/>
</dbReference>
<dbReference type="PANTHER" id="PTHR10788">
    <property type="entry name" value="TREHALOSE-6-PHOSPHATE SYNTHASE"/>
    <property type="match status" value="1"/>
</dbReference>